<keyword evidence="2" id="KW-1133">Transmembrane helix</keyword>
<reference evidence="3 4" key="1">
    <citation type="submission" date="2019-06" db="EMBL/GenBank/DDBJ databases">
        <title>Sequencing the genomes of 1000 actinobacteria strains.</title>
        <authorList>
            <person name="Klenk H.-P."/>
        </authorList>
    </citation>
    <scope>NUCLEOTIDE SEQUENCE [LARGE SCALE GENOMIC DNA]</scope>
    <source>
        <strain evidence="3 4">DSM 43866</strain>
    </source>
</reference>
<accession>A0A561VLR4</accession>
<evidence type="ECO:0000313" key="3">
    <source>
        <dbReference type="EMBL" id="TWG12547.1"/>
    </source>
</evidence>
<feature type="transmembrane region" description="Helical" evidence="2">
    <location>
        <begin position="60"/>
        <end position="83"/>
    </location>
</feature>
<name>A0A561VLR4_ACTTI</name>
<gene>
    <name evidence="3" type="ORF">FHX34_105414</name>
</gene>
<feature type="transmembrane region" description="Helical" evidence="2">
    <location>
        <begin position="21"/>
        <end position="40"/>
    </location>
</feature>
<organism evidence="3 4">
    <name type="scientific">Actinoplanes teichomyceticus</name>
    <dbReference type="NCBI Taxonomy" id="1867"/>
    <lineage>
        <taxon>Bacteria</taxon>
        <taxon>Bacillati</taxon>
        <taxon>Actinomycetota</taxon>
        <taxon>Actinomycetes</taxon>
        <taxon>Micromonosporales</taxon>
        <taxon>Micromonosporaceae</taxon>
        <taxon>Actinoplanes</taxon>
    </lineage>
</organism>
<evidence type="ECO:0000313" key="4">
    <source>
        <dbReference type="Proteomes" id="UP000320239"/>
    </source>
</evidence>
<keyword evidence="2" id="KW-0812">Transmembrane</keyword>
<protein>
    <submittedName>
        <fullName evidence="3">Putative membrane protein YkgB</fullName>
    </submittedName>
</protein>
<feature type="region of interest" description="Disordered" evidence="1">
    <location>
        <begin position="151"/>
        <end position="177"/>
    </location>
</feature>
<comment type="caution">
    <text evidence="3">The sequence shown here is derived from an EMBL/GenBank/DDBJ whole genome shotgun (WGS) entry which is preliminary data.</text>
</comment>
<dbReference type="RefSeq" id="WP_187645952.1">
    <property type="nucleotide sequence ID" value="NZ_BOMX01000095.1"/>
</dbReference>
<feature type="transmembrane region" description="Helical" evidence="2">
    <location>
        <begin position="90"/>
        <end position="114"/>
    </location>
</feature>
<dbReference type="AlphaFoldDB" id="A0A561VLR4"/>
<dbReference type="Proteomes" id="UP000320239">
    <property type="component" value="Unassembled WGS sequence"/>
</dbReference>
<evidence type="ECO:0000256" key="2">
    <source>
        <dbReference type="SAM" id="Phobius"/>
    </source>
</evidence>
<evidence type="ECO:0000256" key="1">
    <source>
        <dbReference type="SAM" id="MobiDB-lite"/>
    </source>
</evidence>
<proteinExistence type="predicted"/>
<feature type="compositionally biased region" description="Basic and acidic residues" evidence="1">
    <location>
        <begin position="159"/>
        <end position="170"/>
    </location>
</feature>
<keyword evidence="4" id="KW-1185">Reference proteome</keyword>
<dbReference type="EMBL" id="VIWY01000005">
    <property type="protein sequence ID" value="TWG12547.1"/>
    <property type="molecule type" value="Genomic_DNA"/>
</dbReference>
<sequence length="177" mass="18793">MARYRLLERRAVGLCARHRMRLLRLSLGAVLFWFGVLKFVPGLSPADALAIRTIDALSFGLVTGGTGRLVLAVLETFIGVALLTGRLPRAALAALLAQMAGTLTPLVLFPAQMWQHALVPSLEGQYILKNMVLIAAALTLVGTLSPAPEPLPQPLAAPREPDGVDAHRPEMACSASG</sequence>
<keyword evidence="2" id="KW-0472">Membrane</keyword>